<evidence type="ECO:0000313" key="1">
    <source>
        <dbReference type="EMBL" id="XAO47356.1"/>
    </source>
</evidence>
<accession>A0AAU6WJC9</accession>
<proteinExistence type="predicted"/>
<protein>
    <submittedName>
        <fullName evidence="1">Uncharacterized protein</fullName>
    </submittedName>
</protein>
<sequence>MDDDAYQLATIDGDVISIDWVTNNGDTKSIYWVGSFEAPKDSTDSFTWTSARDRKATDTALMASSDDNKKFTYNNGEISYEAGIMGTSTTVRLAKE</sequence>
<dbReference type="RefSeq" id="WP_345474319.1">
    <property type="nucleotide sequence ID" value="NZ_CP125942.1"/>
</dbReference>
<dbReference type="KEGG" id="gey:QMQ05_07535"/>
<dbReference type="Proteomes" id="UP001486888">
    <property type="component" value="Chromosome"/>
</dbReference>
<dbReference type="AlphaFoldDB" id="A0AAU6WJC9"/>
<dbReference type="EMBL" id="CP125942">
    <property type="protein sequence ID" value="XAO47356.1"/>
    <property type="molecule type" value="Genomic_DNA"/>
</dbReference>
<gene>
    <name evidence="1" type="ORF">QMQ05_07535</name>
</gene>
<keyword evidence="2" id="KW-1185">Reference proteome</keyword>
<evidence type="ECO:0000313" key="2">
    <source>
        <dbReference type="Proteomes" id="UP001486888"/>
    </source>
</evidence>
<reference evidence="1 2" key="1">
    <citation type="submission" date="2023-05" db="EMBL/GenBank/DDBJ databases">
        <title>Glutamicibacter sp. B1, complete genome.</title>
        <authorList>
            <person name="Long Y.H."/>
            <person name="Fang T."/>
            <person name="Li X.Y."/>
        </authorList>
    </citation>
    <scope>NUCLEOTIDE SEQUENCE [LARGE SCALE GENOMIC DNA]</scope>
    <source>
        <strain evidence="1 2">B1</strain>
    </source>
</reference>
<organism evidence="1 2">
    <name type="scientific">Glutamicibacter ectropisis</name>
    <dbReference type="NCBI Taxonomy" id="3046593"/>
    <lineage>
        <taxon>Bacteria</taxon>
        <taxon>Bacillati</taxon>
        <taxon>Actinomycetota</taxon>
        <taxon>Actinomycetes</taxon>
        <taxon>Micrococcales</taxon>
        <taxon>Micrococcaceae</taxon>
        <taxon>Glutamicibacter</taxon>
    </lineage>
</organism>
<name>A0AAU6WJC9_9MICC</name>